<evidence type="ECO:0000256" key="1">
    <source>
        <dbReference type="ARBA" id="ARBA00009922"/>
    </source>
</evidence>
<dbReference type="SUPFAM" id="SSF52540">
    <property type="entry name" value="P-loop containing nucleoside triphosphate hydrolases"/>
    <property type="match status" value="1"/>
</dbReference>
<dbReference type="PANTHER" id="PTHR11070:SF2">
    <property type="entry name" value="ATP-DEPENDENT DNA HELICASE SRS2"/>
    <property type="match status" value="1"/>
</dbReference>
<dbReference type="GO" id="GO:0016787">
    <property type="term" value="F:hydrolase activity"/>
    <property type="evidence" value="ECO:0007669"/>
    <property type="project" value="UniProtKB-KW"/>
</dbReference>
<evidence type="ECO:0000259" key="13">
    <source>
        <dbReference type="PROSITE" id="PS51217"/>
    </source>
</evidence>
<evidence type="ECO:0000256" key="9">
    <source>
        <dbReference type="ARBA" id="ARBA00048988"/>
    </source>
</evidence>
<dbReference type="Gene3D" id="3.40.50.300">
    <property type="entry name" value="P-loop containing nucleotide triphosphate hydrolases"/>
    <property type="match status" value="2"/>
</dbReference>
<dbReference type="Pfam" id="PF00580">
    <property type="entry name" value="UvrD-helicase"/>
    <property type="match status" value="1"/>
</dbReference>
<comment type="similarity">
    <text evidence="1 11">Belongs to the helicase family. UvrD subfamily.</text>
</comment>
<dbReference type="InterPro" id="IPR014017">
    <property type="entry name" value="DNA_helicase_UvrD-like_C"/>
</dbReference>
<evidence type="ECO:0000256" key="8">
    <source>
        <dbReference type="ARBA" id="ARBA00034617"/>
    </source>
</evidence>
<feature type="domain" description="UvrD-like helicase C-terminal" evidence="13">
    <location>
        <begin position="279"/>
        <end position="561"/>
    </location>
</feature>
<feature type="binding site" evidence="10">
    <location>
        <begin position="20"/>
        <end position="27"/>
    </location>
    <ligand>
        <name>ATP</name>
        <dbReference type="ChEBI" id="CHEBI:30616"/>
    </ligand>
</feature>
<dbReference type="Pfam" id="PF21196">
    <property type="entry name" value="PcrA_UvrD_tudor"/>
    <property type="match status" value="1"/>
</dbReference>
<evidence type="ECO:0000256" key="6">
    <source>
        <dbReference type="ARBA" id="ARBA00023125"/>
    </source>
</evidence>
<sequence length="741" mass="83505">MNDKQTEAVLQTEGPLLVLAGAGSGKTRVLTHRVAYLIEHERVMPWRILAITFTNKAAKEMRERVIKLLGPDGSDVWVSTFHALCVRILRRDADKLGYTRAFTIADSGEQRTLVKRVLQQQNLDTKKFDPRAVLGAISNAKNALQTPAMMREAAGNPFEETVATVYESYQRELKSNQAMDFDDLIMLTIKLLNQEPDVLEHYQEKFQYIHVDEYQDTNDAQYTLVNMLAKKHGNLCVVGDGDQSIYGWRGANMENILNFEHDYPDAHVTLLEQNYRSTKTILQAANDVIQKNVNRKKKDLWTENPDGEKISYYRGQNENDEAHYVVAKIQEEREQHHRGYGDFAVLYRTNAQSRVIEETLVKANIPYTMVGGHKFYDRKEIRDVLAYLTLVANPADSLSLERVINEPKRGIGATSVEKLREFAEFNGWSELEATQNVSLANNLGTRIRNAMEKFGLTIQSVTTDAPTMSVSDITEALLDKTGYLSTLKASKSLEAETRVENIEEFLSVTQKFDTDWDNADHDEDEDRLVEFLADLALVSAQDDVDEEPAEVTLMTLHAAKGLEFPVIFLMGLEEGIFPLSRAMLEEDELEEERRLAYVGITRAQEKLYLTNAYSRMLYGRRQNNPESRFVTEIAPDLLHLDYSETQSGLTPGRRDVPFARRTASAVAKPYTGKTGRVTTNTGTGAGSVSWTVGDKASHKKWGIGTVVKVNGTGEDAELDIAFPEQGVKRLLAAFAPIKRVD</sequence>
<dbReference type="NCBIfam" id="TIGR01073">
    <property type="entry name" value="pcrA"/>
    <property type="match status" value="1"/>
</dbReference>
<keyword evidence="7" id="KW-0413">Isomerase</keyword>
<dbReference type="InterPro" id="IPR027417">
    <property type="entry name" value="P-loop_NTPase"/>
</dbReference>
<keyword evidence="6 11" id="KW-0238">DNA-binding</keyword>
<comment type="catalytic activity">
    <reaction evidence="9 11">
        <text>ATP + H2O = ADP + phosphate + H(+)</text>
        <dbReference type="Rhea" id="RHEA:13065"/>
        <dbReference type="ChEBI" id="CHEBI:15377"/>
        <dbReference type="ChEBI" id="CHEBI:15378"/>
        <dbReference type="ChEBI" id="CHEBI:30616"/>
        <dbReference type="ChEBI" id="CHEBI:43474"/>
        <dbReference type="ChEBI" id="CHEBI:456216"/>
        <dbReference type="EC" id="5.6.2.4"/>
    </reaction>
</comment>
<evidence type="ECO:0000256" key="11">
    <source>
        <dbReference type="RuleBase" id="RU364053"/>
    </source>
</evidence>
<dbReference type="InterPro" id="IPR014016">
    <property type="entry name" value="UvrD-like_ATP-bd"/>
</dbReference>
<keyword evidence="4 10" id="KW-0347">Helicase</keyword>
<organism evidence="14 15">
    <name type="scientific">Levilactobacillus tangyuanensis</name>
    <dbReference type="NCBI Taxonomy" id="2486021"/>
    <lineage>
        <taxon>Bacteria</taxon>
        <taxon>Bacillati</taxon>
        <taxon>Bacillota</taxon>
        <taxon>Bacilli</taxon>
        <taxon>Lactobacillales</taxon>
        <taxon>Lactobacillaceae</taxon>
        <taxon>Levilactobacillus</taxon>
    </lineage>
</organism>
<evidence type="ECO:0000256" key="7">
    <source>
        <dbReference type="ARBA" id="ARBA00023235"/>
    </source>
</evidence>
<keyword evidence="3 10" id="KW-0378">Hydrolase</keyword>
<dbReference type="InterPro" id="IPR013986">
    <property type="entry name" value="DExx_box_DNA_helicase_dom_sf"/>
</dbReference>
<dbReference type="EMBL" id="JBHSSJ010000002">
    <property type="protein sequence ID" value="MFC6274252.1"/>
    <property type="molecule type" value="Genomic_DNA"/>
</dbReference>
<evidence type="ECO:0000313" key="14">
    <source>
        <dbReference type="EMBL" id="MFC6274252.1"/>
    </source>
</evidence>
<evidence type="ECO:0000256" key="2">
    <source>
        <dbReference type="ARBA" id="ARBA00022741"/>
    </source>
</evidence>
<dbReference type="GO" id="GO:0003678">
    <property type="term" value="F:DNA helicase activity"/>
    <property type="evidence" value="ECO:0007669"/>
    <property type="project" value="UniProtKB-EC"/>
</dbReference>
<accession>A0ABW1TM84</accession>
<dbReference type="Gene3D" id="1.10.486.10">
    <property type="entry name" value="PCRA, domain 4"/>
    <property type="match status" value="1"/>
</dbReference>
<dbReference type="RefSeq" id="WP_263853534.1">
    <property type="nucleotide sequence ID" value="NZ_JBHSSJ010000002.1"/>
</dbReference>
<evidence type="ECO:0000259" key="12">
    <source>
        <dbReference type="PROSITE" id="PS51198"/>
    </source>
</evidence>
<dbReference type="PANTHER" id="PTHR11070">
    <property type="entry name" value="UVRD / RECB / PCRA DNA HELICASE FAMILY MEMBER"/>
    <property type="match status" value="1"/>
</dbReference>
<evidence type="ECO:0000256" key="4">
    <source>
        <dbReference type="ARBA" id="ARBA00022806"/>
    </source>
</evidence>
<dbReference type="CDD" id="cd17932">
    <property type="entry name" value="DEXQc_UvrD"/>
    <property type="match status" value="1"/>
</dbReference>
<protein>
    <recommendedName>
        <fullName evidence="11">ATP-dependent DNA helicase</fullName>
        <ecNumber evidence="11">5.6.2.4</ecNumber>
    </recommendedName>
</protein>
<keyword evidence="5 10" id="KW-0067">ATP-binding</keyword>
<dbReference type="Pfam" id="PF13361">
    <property type="entry name" value="UvrD_C"/>
    <property type="match status" value="1"/>
</dbReference>
<keyword evidence="2 10" id="KW-0547">Nucleotide-binding</keyword>
<proteinExistence type="inferred from homology"/>
<name>A0ABW1TM84_9LACO</name>
<dbReference type="PROSITE" id="PS51198">
    <property type="entry name" value="UVRD_HELICASE_ATP_BIND"/>
    <property type="match status" value="1"/>
</dbReference>
<dbReference type="InterPro" id="IPR005751">
    <property type="entry name" value="ATP-dep_DNA_helicase_PcrA"/>
</dbReference>
<evidence type="ECO:0000256" key="10">
    <source>
        <dbReference type="PROSITE-ProRule" id="PRU00560"/>
    </source>
</evidence>
<comment type="caution">
    <text evidence="14">The sequence shown here is derived from an EMBL/GenBank/DDBJ whole genome shotgun (WGS) entry which is preliminary data.</text>
</comment>
<evidence type="ECO:0000256" key="3">
    <source>
        <dbReference type="ARBA" id="ARBA00022801"/>
    </source>
</evidence>
<reference evidence="15" key="1">
    <citation type="journal article" date="2019" name="Int. J. Syst. Evol. Microbiol.">
        <title>The Global Catalogue of Microorganisms (GCM) 10K type strain sequencing project: providing services to taxonomists for standard genome sequencing and annotation.</title>
        <authorList>
            <consortium name="The Broad Institute Genomics Platform"/>
            <consortium name="The Broad Institute Genome Sequencing Center for Infectious Disease"/>
            <person name="Wu L."/>
            <person name="Ma J."/>
        </authorList>
    </citation>
    <scope>NUCLEOTIDE SEQUENCE [LARGE SCALE GENOMIC DNA]</scope>
    <source>
        <strain evidence="15">CCM 8907</strain>
    </source>
</reference>
<dbReference type="EC" id="5.6.2.4" evidence="11"/>
<dbReference type="InterPro" id="IPR000212">
    <property type="entry name" value="DNA_helicase_UvrD/REP"/>
</dbReference>
<comment type="catalytic activity">
    <reaction evidence="8">
        <text>Couples ATP hydrolysis with the unwinding of duplex DNA by translocating in the 3'-5' direction.</text>
        <dbReference type="EC" id="5.6.2.4"/>
    </reaction>
</comment>
<gene>
    <name evidence="14" type="primary">pcrA</name>
    <name evidence="14" type="ORF">ACFQET_01810</name>
</gene>
<evidence type="ECO:0000313" key="15">
    <source>
        <dbReference type="Proteomes" id="UP001596191"/>
    </source>
</evidence>
<evidence type="ECO:0000256" key="5">
    <source>
        <dbReference type="ARBA" id="ARBA00022840"/>
    </source>
</evidence>
<keyword evidence="15" id="KW-1185">Reference proteome</keyword>
<feature type="domain" description="UvrD-like helicase ATP-binding" evidence="12">
    <location>
        <begin position="1"/>
        <end position="278"/>
    </location>
</feature>
<dbReference type="CDD" id="cd18807">
    <property type="entry name" value="SF1_C_UvrD"/>
    <property type="match status" value="1"/>
</dbReference>
<dbReference type="PROSITE" id="PS51217">
    <property type="entry name" value="UVRD_HELICASE_CTER"/>
    <property type="match status" value="1"/>
</dbReference>
<dbReference type="Gene3D" id="1.10.10.160">
    <property type="match status" value="1"/>
</dbReference>
<dbReference type="Proteomes" id="UP001596191">
    <property type="component" value="Unassembled WGS sequence"/>
</dbReference>